<dbReference type="PRINTS" id="PR00039">
    <property type="entry name" value="HTHLYSR"/>
</dbReference>
<comment type="similarity">
    <text evidence="1">Belongs to the LysR transcriptional regulatory family.</text>
</comment>
<dbReference type="InterPro" id="IPR036390">
    <property type="entry name" value="WH_DNA-bd_sf"/>
</dbReference>
<feature type="domain" description="HTH lysR-type" evidence="5">
    <location>
        <begin position="1"/>
        <end position="58"/>
    </location>
</feature>
<organism evidence="6 7">
    <name type="scientific">Sporolactobacillus kofuensis</name>
    <dbReference type="NCBI Taxonomy" id="269672"/>
    <lineage>
        <taxon>Bacteria</taxon>
        <taxon>Bacillati</taxon>
        <taxon>Bacillota</taxon>
        <taxon>Bacilli</taxon>
        <taxon>Bacillales</taxon>
        <taxon>Sporolactobacillaceae</taxon>
        <taxon>Sporolactobacillus</taxon>
    </lineage>
</organism>
<dbReference type="PROSITE" id="PS50931">
    <property type="entry name" value="HTH_LYSR"/>
    <property type="match status" value="1"/>
</dbReference>
<dbReference type="EMBL" id="JBHSTQ010000007">
    <property type="protein sequence ID" value="MFC6386695.1"/>
    <property type="molecule type" value="Genomic_DNA"/>
</dbReference>
<dbReference type="InterPro" id="IPR036388">
    <property type="entry name" value="WH-like_DNA-bd_sf"/>
</dbReference>
<evidence type="ECO:0000256" key="4">
    <source>
        <dbReference type="ARBA" id="ARBA00023163"/>
    </source>
</evidence>
<evidence type="ECO:0000313" key="7">
    <source>
        <dbReference type="Proteomes" id="UP001596267"/>
    </source>
</evidence>
<evidence type="ECO:0000256" key="3">
    <source>
        <dbReference type="ARBA" id="ARBA00023125"/>
    </source>
</evidence>
<reference evidence="7" key="1">
    <citation type="journal article" date="2019" name="Int. J. Syst. Evol. Microbiol.">
        <title>The Global Catalogue of Microorganisms (GCM) 10K type strain sequencing project: providing services to taxonomists for standard genome sequencing and annotation.</title>
        <authorList>
            <consortium name="The Broad Institute Genomics Platform"/>
            <consortium name="The Broad Institute Genome Sequencing Center for Infectious Disease"/>
            <person name="Wu L."/>
            <person name="Ma J."/>
        </authorList>
    </citation>
    <scope>NUCLEOTIDE SEQUENCE [LARGE SCALE GENOMIC DNA]</scope>
    <source>
        <strain evidence="7">CCUG 42001</strain>
    </source>
</reference>
<keyword evidence="2" id="KW-0805">Transcription regulation</keyword>
<evidence type="ECO:0000313" key="6">
    <source>
        <dbReference type="EMBL" id="MFC6386695.1"/>
    </source>
</evidence>
<accession>A0ABW1WHV2</accession>
<protein>
    <submittedName>
        <fullName evidence="6">LysR family transcriptional regulator</fullName>
    </submittedName>
</protein>
<keyword evidence="4" id="KW-0804">Transcription</keyword>
<dbReference type="PANTHER" id="PTHR30419:SF28">
    <property type="entry name" value="HTH-TYPE TRANSCRIPTIONAL REGULATOR BSDA"/>
    <property type="match status" value="1"/>
</dbReference>
<dbReference type="InterPro" id="IPR005119">
    <property type="entry name" value="LysR_subst-bd"/>
</dbReference>
<dbReference type="SUPFAM" id="SSF53850">
    <property type="entry name" value="Periplasmic binding protein-like II"/>
    <property type="match status" value="1"/>
</dbReference>
<dbReference type="InterPro" id="IPR050950">
    <property type="entry name" value="HTH-type_LysR_regulators"/>
</dbReference>
<dbReference type="PANTHER" id="PTHR30419">
    <property type="entry name" value="HTH-TYPE TRANSCRIPTIONAL REGULATOR YBHD"/>
    <property type="match status" value="1"/>
</dbReference>
<comment type="caution">
    <text evidence="6">The sequence shown here is derived from an EMBL/GenBank/DDBJ whole genome shotgun (WGS) entry which is preliminary data.</text>
</comment>
<sequence>MSLIKYQILVKVVDVSSFTKAADQLGLTQSAVSHAVTSLENTFGFLLINRDRSGITLTREGESLLPSIRAILRMDDKIHQEASALLGVASGTVSVGVFTSVSKHLLPQIIQRMDKKYPFIKIRLSEGNYKEIEDGLSSGELDCGFINKRSFKPFDVTPLKKDRMLCIVSSESSLYDASDVSFRQIENESFIMPAFGGYHEVKRLLAEHHCRPNVRFELMEENAILAMITHHLGISILPEMVLPEDISPLKAIPLISNSYRSISLATRNPPSPAAKAFTDVTKEVIIDFES</sequence>
<evidence type="ECO:0000256" key="2">
    <source>
        <dbReference type="ARBA" id="ARBA00023015"/>
    </source>
</evidence>
<evidence type="ECO:0000259" key="5">
    <source>
        <dbReference type="PROSITE" id="PS50931"/>
    </source>
</evidence>
<dbReference type="Proteomes" id="UP001596267">
    <property type="component" value="Unassembled WGS sequence"/>
</dbReference>
<evidence type="ECO:0000256" key="1">
    <source>
        <dbReference type="ARBA" id="ARBA00009437"/>
    </source>
</evidence>
<dbReference type="Gene3D" id="3.40.190.290">
    <property type="match status" value="1"/>
</dbReference>
<proteinExistence type="inferred from homology"/>
<dbReference type="Pfam" id="PF03466">
    <property type="entry name" value="LysR_substrate"/>
    <property type="match status" value="1"/>
</dbReference>
<dbReference type="RefSeq" id="WP_253076975.1">
    <property type="nucleotide sequence ID" value="NZ_JAMXWN010000013.1"/>
</dbReference>
<name>A0ABW1WHV2_9BACL</name>
<keyword evidence="3" id="KW-0238">DNA-binding</keyword>
<dbReference type="InterPro" id="IPR000847">
    <property type="entry name" value="LysR_HTH_N"/>
</dbReference>
<keyword evidence="7" id="KW-1185">Reference proteome</keyword>
<dbReference type="Pfam" id="PF00126">
    <property type="entry name" value="HTH_1"/>
    <property type="match status" value="1"/>
</dbReference>
<dbReference type="CDD" id="cd05466">
    <property type="entry name" value="PBP2_LTTR_substrate"/>
    <property type="match status" value="1"/>
</dbReference>
<gene>
    <name evidence="6" type="ORF">ACFP7A_08775</name>
</gene>
<dbReference type="Gene3D" id="1.10.10.10">
    <property type="entry name" value="Winged helix-like DNA-binding domain superfamily/Winged helix DNA-binding domain"/>
    <property type="match status" value="1"/>
</dbReference>
<dbReference type="SUPFAM" id="SSF46785">
    <property type="entry name" value="Winged helix' DNA-binding domain"/>
    <property type="match status" value="1"/>
</dbReference>